<evidence type="ECO:0008006" key="3">
    <source>
        <dbReference type="Google" id="ProtNLM"/>
    </source>
</evidence>
<reference evidence="1 2" key="1">
    <citation type="submission" date="2016-11" db="EMBL/GenBank/DDBJ databases">
        <title>Draft Genome Sequences of Nine Cyanobacterial Strains from Diverse Habitats.</title>
        <authorList>
            <person name="Zhu T."/>
            <person name="Hou S."/>
            <person name="Lu X."/>
            <person name="Hess W.R."/>
        </authorList>
    </citation>
    <scope>NUCLEOTIDE SEQUENCE [LARGE SCALE GENOMIC DNA]</scope>
    <source>
        <strain evidence="1 2">NIES-592</strain>
    </source>
</reference>
<sequence length="252" mass="29713">MFPANRAAEKFSSIFIDRKYLIARIWSNRELKKFAHLFDGDIVNVSGWQDADKEGKRYKDYFINASSYTITNYKPEAMGFQGLQNEIFLDLATELPNELINKFDVVFNHTVLEHIYQVNTAFKNLCLMSRDVVILVVPFLQQMHTNYGDYWRFTPLTIKRMFEENGMSLLYLSFNSHKNASIYIFSIATRHTSKWQDKIKGQFSYIEQKRPLDGFESYIGCHAIQNEFYVLSKMFGKLKDILFHPFINKIQK</sequence>
<evidence type="ECO:0000313" key="1">
    <source>
        <dbReference type="EMBL" id="OKH14320.1"/>
    </source>
</evidence>
<dbReference type="OrthoDB" id="163232at2"/>
<proteinExistence type="predicted"/>
<gene>
    <name evidence="1" type="ORF">NIES592_09625</name>
</gene>
<dbReference type="SUPFAM" id="SSF53335">
    <property type="entry name" value="S-adenosyl-L-methionine-dependent methyltransferases"/>
    <property type="match status" value="1"/>
</dbReference>
<dbReference type="AlphaFoldDB" id="A0A1U7H095"/>
<name>A0A1U7H095_9CYAN</name>
<dbReference type="Gene3D" id="3.40.50.150">
    <property type="entry name" value="Vaccinia Virus protein VP39"/>
    <property type="match status" value="1"/>
</dbReference>
<dbReference type="InterPro" id="IPR029063">
    <property type="entry name" value="SAM-dependent_MTases_sf"/>
</dbReference>
<dbReference type="RefSeq" id="WP_062248388.1">
    <property type="nucleotide sequence ID" value="NZ_MRCA01000004.1"/>
</dbReference>
<organism evidence="1 2">
    <name type="scientific">Fischerella major NIES-592</name>
    <dbReference type="NCBI Taxonomy" id="210994"/>
    <lineage>
        <taxon>Bacteria</taxon>
        <taxon>Bacillati</taxon>
        <taxon>Cyanobacteriota</taxon>
        <taxon>Cyanophyceae</taxon>
        <taxon>Nostocales</taxon>
        <taxon>Hapalosiphonaceae</taxon>
        <taxon>Fischerella</taxon>
    </lineage>
</organism>
<evidence type="ECO:0000313" key="2">
    <source>
        <dbReference type="Proteomes" id="UP000186391"/>
    </source>
</evidence>
<comment type="caution">
    <text evidence="1">The sequence shown here is derived from an EMBL/GenBank/DDBJ whole genome shotgun (WGS) entry which is preliminary data.</text>
</comment>
<accession>A0A1U7H095</accession>
<protein>
    <recommendedName>
        <fullName evidence="3">Methyltransferase type 11</fullName>
    </recommendedName>
</protein>
<dbReference type="Proteomes" id="UP000186391">
    <property type="component" value="Unassembled WGS sequence"/>
</dbReference>
<keyword evidence="2" id="KW-1185">Reference proteome</keyword>
<dbReference type="EMBL" id="MRCA01000004">
    <property type="protein sequence ID" value="OKH14320.1"/>
    <property type="molecule type" value="Genomic_DNA"/>
</dbReference>